<dbReference type="SMART" id="SM00896">
    <property type="entry name" value="FDX-ACB"/>
    <property type="match status" value="1"/>
</dbReference>
<dbReference type="InterPro" id="IPR041616">
    <property type="entry name" value="PheRS_beta_core"/>
</dbReference>
<dbReference type="EMBL" id="BAABIM010000005">
    <property type="protein sequence ID" value="GAA4699615.1"/>
    <property type="molecule type" value="Genomic_DNA"/>
</dbReference>
<dbReference type="Pfam" id="PF03484">
    <property type="entry name" value="B5"/>
    <property type="match status" value="1"/>
</dbReference>
<dbReference type="PROSITE" id="PS51447">
    <property type="entry name" value="FDX_ACB"/>
    <property type="match status" value="1"/>
</dbReference>
<feature type="binding site" evidence="15">
    <location>
        <position position="468"/>
    </location>
    <ligand>
        <name>Mg(2+)</name>
        <dbReference type="ChEBI" id="CHEBI:18420"/>
        <note>shared with alpha subunit</note>
    </ligand>
</feature>
<dbReference type="Pfam" id="PF03147">
    <property type="entry name" value="FDX-ACB"/>
    <property type="match status" value="1"/>
</dbReference>
<keyword evidence="21" id="KW-1185">Reference proteome</keyword>
<dbReference type="Gene3D" id="3.30.56.10">
    <property type="match status" value="2"/>
</dbReference>
<dbReference type="NCBIfam" id="TIGR00472">
    <property type="entry name" value="pheT_bact"/>
    <property type="match status" value="1"/>
</dbReference>
<evidence type="ECO:0000256" key="6">
    <source>
        <dbReference type="ARBA" id="ARBA00022598"/>
    </source>
</evidence>
<dbReference type="InterPro" id="IPR002547">
    <property type="entry name" value="tRNA-bd_dom"/>
</dbReference>
<keyword evidence="7 15" id="KW-0479">Metal-binding</keyword>
<dbReference type="PROSITE" id="PS51483">
    <property type="entry name" value="B5"/>
    <property type="match status" value="1"/>
</dbReference>
<dbReference type="SUPFAM" id="SSF54991">
    <property type="entry name" value="Anticodon-binding domain of PheRS"/>
    <property type="match status" value="1"/>
</dbReference>
<dbReference type="Pfam" id="PF03483">
    <property type="entry name" value="B3_4"/>
    <property type="match status" value="1"/>
</dbReference>
<organism evidence="20 21">
    <name type="scientific">Nocardioides nanhaiensis</name>
    <dbReference type="NCBI Taxonomy" id="1476871"/>
    <lineage>
        <taxon>Bacteria</taxon>
        <taxon>Bacillati</taxon>
        <taxon>Actinomycetota</taxon>
        <taxon>Actinomycetes</taxon>
        <taxon>Propionibacteriales</taxon>
        <taxon>Nocardioidaceae</taxon>
        <taxon>Nocardioides</taxon>
    </lineage>
</organism>
<feature type="binding site" evidence="15">
    <location>
        <position position="462"/>
    </location>
    <ligand>
        <name>Mg(2+)</name>
        <dbReference type="ChEBI" id="CHEBI:18420"/>
        <note>shared with alpha subunit</note>
    </ligand>
</feature>
<name>A0ABP8X5H6_9ACTN</name>
<evidence type="ECO:0000256" key="15">
    <source>
        <dbReference type="HAMAP-Rule" id="MF_00283"/>
    </source>
</evidence>
<feature type="binding site" evidence="15">
    <location>
        <position position="471"/>
    </location>
    <ligand>
        <name>Mg(2+)</name>
        <dbReference type="ChEBI" id="CHEBI:18420"/>
        <note>shared with alpha subunit</note>
    </ligand>
</feature>
<evidence type="ECO:0000256" key="14">
    <source>
        <dbReference type="ARBA" id="ARBA00049255"/>
    </source>
</evidence>
<dbReference type="SUPFAM" id="SSF56037">
    <property type="entry name" value="PheT/TilS domain"/>
    <property type="match status" value="1"/>
</dbReference>
<evidence type="ECO:0000256" key="16">
    <source>
        <dbReference type="PROSITE-ProRule" id="PRU00209"/>
    </source>
</evidence>
<evidence type="ECO:0000259" key="17">
    <source>
        <dbReference type="PROSITE" id="PS50886"/>
    </source>
</evidence>
<keyword evidence="10 15" id="KW-0460">Magnesium</keyword>
<dbReference type="EC" id="6.1.1.20" evidence="15"/>
<evidence type="ECO:0000256" key="4">
    <source>
        <dbReference type="ARBA" id="ARBA00022490"/>
    </source>
</evidence>
<protein>
    <recommendedName>
        <fullName evidence="15">Phenylalanine--tRNA ligase beta subunit</fullName>
        <ecNumber evidence="15">6.1.1.20</ecNumber>
    </recommendedName>
    <alternativeName>
        <fullName evidence="15">Phenylalanyl-tRNA synthetase beta subunit</fullName>
        <shortName evidence="15">PheRS</shortName>
    </alternativeName>
</protein>
<keyword evidence="6 15" id="KW-0436">Ligase</keyword>
<accession>A0ABP8X5H6</accession>
<evidence type="ECO:0000256" key="8">
    <source>
        <dbReference type="ARBA" id="ARBA00022741"/>
    </source>
</evidence>
<dbReference type="HAMAP" id="MF_00283">
    <property type="entry name" value="Phe_tRNA_synth_beta1"/>
    <property type="match status" value="1"/>
</dbReference>
<dbReference type="Pfam" id="PF01588">
    <property type="entry name" value="tRNA_bind"/>
    <property type="match status" value="1"/>
</dbReference>
<dbReference type="SMART" id="SM00873">
    <property type="entry name" value="B3_4"/>
    <property type="match status" value="1"/>
</dbReference>
<dbReference type="PANTHER" id="PTHR10947:SF0">
    <property type="entry name" value="PHENYLALANINE--TRNA LIGASE BETA SUBUNIT"/>
    <property type="match status" value="1"/>
</dbReference>
<comment type="cofactor">
    <cofactor evidence="15">
        <name>Mg(2+)</name>
        <dbReference type="ChEBI" id="CHEBI:18420"/>
    </cofactor>
    <text evidence="15">Binds 2 magnesium ions per tetramer.</text>
</comment>
<evidence type="ECO:0000256" key="3">
    <source>
        <dbReference type="ARBA" id="ARBA00011209"/>
    </source>
</evidence>
<dbReference type="Gene3D" id="3.30.70.380">
    <property type="entry name" value="Ferrodoxin-fold anticodon-binding domain"/>
    <property type="match status" value="1"/>
</dbReference>
<proteinExistence type="inferred from homology"/>
<dbReference type="SUPFAM" id="SSF55681">
    <property type="entry name" value="Class II aaRS and biotin synthetases"/>
    <property type="match status" value="1"/>
</dbReference>
<dbReference type="CDD" id="cd02796">
    <property type="entry name" value="tRNA_bind_bactPheRS"/>
    <property type="match status" value="1"/>
</dbReference>
<dbReference type="InterPro" id="IPR009061">
    <property type="entry name" value="DNA-bd_dom_put_sf"/>
</dbReference>
<evidence type="ECO:0000259" key="18">
    <source>
        <dbReference type="PROSITE" id="PS51447"/>
    </source>
</evidence>
<keyword evidence="13 15" id="KW-0030">Aminoacyl-tRNA synthetase</keyword>
<comment type="caution">
    <text evidence="20">The sequence shown here is derived from an EMBL/GenBank/DDBJ whole genome shotgun (WGS) entry which is preliminary data.</text>
</comment>
<keyword evidence="9 15" id="KW-0067">ATP-binding</keyword>
<dbReference type="Pfam" id="PF17759">
    <property type="entry name" value="tRNA_synthFbeta"/>
    <property type="match status" value="1"/>
</dbReference>
<dbReference type="InterPro" id="IPR033714">
    <property type="entry name" value="tRNA_bind_bactPheRS"/>
</dbReference>
<comment type="catalytic activity">
    <reaction evidence="14 15">
        <text>tRNA(Phe) + L-phenylalanine + ATP = L-phenylalanyl-tRNA(Phe) + AMP + diphosphate + H(+)</text>
        <dbReference type="Rhea" id="RHEA:19413"/>
        <dbReference type="Rhea" id="RHEA-COMP:9668"/>
        <dbReference type="Rhea" id="RHEA-COMP:9699"/>
        <dbReference type="ChEBI" id="CHEBI:15378"/>
        <dbReference type="ChEBI" id="CHEBI:30616"/>
        <dbReference type="ChEBI" id="CHEBI:33019"/>
        <dbReference type="ChEBI" id="CHEBI:58095"/>
        <dbReference type="ChEBI" id="CHEBI:78442"/>
        <dbReference type="ChEBI" id="CHEBI:78531"/>
        <dbReference type="ChEBI" id="CHEBI:456215"/>
        <dbReference type="EC" id="6.1.1.20"/>
    </reaction>
</comment>
<dbReference type="InterPro" id="IPR005121">
    <property type="entry name" value="Fdx_antiC-bd"/>
</dbReference>
<dbReference type="SMART" id="SM00874">
    <property type="entry name" value="B5"/>
    <property type="match status" value="1"/>
</dbReference>
<dbReference type="PROSITE" id="PS50886">
    <property type="entry name" value="TRBD"/>
    <property type="match status" value="1"/>
</dbReference>
<dbReference type="InterPro" id="IPR004532">
    <property type="entry name" value="Phe-tRNA-ligase_IIc_bsu_bact"/>
</dbReference>
<dbReference type="InterPro" id="IPR020825">
    <property type="entry name" value="Phe-tRNA_synthase-like_B3/B4"/>
</dbReference>
<dbReference type="InterPro" id="IPR012340">
    <property type="entry name" value="NA-bd_OB-fold"/>
</dbReference>
<evidence type="ECO:0000256" key="11">
    <source>
        <dbReference type="ARBA" id="ARBA00022884"/>
    </source>
</evidence>
<keyword evidence="8 15" id="KW-0547">Nucleotide-binding</keyword>
<keyword evidence="12 15" id="KW-0648">Protein biosynthesis</keyword>
<evidence type="ECO:0000256" key="10">
    <source>
        <dbReference type="ARBA" id="ARBA00022842"/>
    </source>
</evidence>
<comment type="similarity">
    <text evidence="2 15">Belongs to the phenylalanyl-tRNA synthetase beta subunit family. Type 1 subfamily.</text>
</comment>
<keyword evidence="11 16" id="KW-0694">RNA-binding</keyword>
<evidence type="ECO:0000256" key="13">
    <source>
        <dbReference type="ARBA" id="ARBA00023146"/>
    </source>
</evidence>
<dbReference type="InterPro" id="IPR036690">
    <property type="entry name" value="Fdx_antiC-bd_sf"/>
</dbReference>
<evidence type="ECO:0000256" key="12">
    <source>
        <dbReference type="ARBA" id="ARBA00022917"/>
    </source>
</evidence>
<dbReference type="PANTHER" id="PTHR10947">
    <property type="entry name" value="PHENYLALANYL-TRNA SYNTHETASE BETA CHAIN AND LEUCINE-RICH REPEAT-CONTAINING PROTEIN 47"/>
    <property type="match status" value="1"/>
</dbReference>
<feature type="binding site" evidence="15">
    <location>
        <position position="472"/>
    </location>
    <ligand>
        <name>Mg(2+)</name>
        <dbReference type="ChEBI" id="CHEBI:18420"/>
        <note>shared with alpha subunit</note>
    </ligand>
</feature>
<sequence length="835" mass="86981">MLAPVSWIRDHADLPADLAPEQLAARLTALGLKLEALHSPGSEITGPLVVGRVLTREPEPQKNGKTINWCTVDVGDANGTGEPQGIVCGAHNFDAGDLVVVVLPGGVLPGGFAISARKTYGHVSAGMICSAAELGLGDDHDGIIVLPAGAGTAGEDARPLLGLDETTIEMEINPDRAYALSIRGVAREAATSFGVAFRDPCDRSVPPADAAGHPVAIDDAVGCPVFVARTVSGFDAAAPTPDWMARRLQQAGMRSISLAVDVTNYVMLETGRPIHGYDADKLTGTVGVRRAHEGERLTTLDGTDRALSTEDLVVTDDSGVIGLGGVMGGEATEMSVSTTRVLVESAHWDPVAMFRTGRRHRITSEAGKRNERGVDPTICEAAADRVVELLVAHGGATAEPGVTVVGSAPAQPTITVEADLPARITGMEIAPATAVEHLRAVGCAVEEAGTTLTVTPPPWRPDVTDPYDLVEEVARLVGYDKVPSVLPTPTGGRGLTRVQRLRRRVGRTLAGQGLVEVISFPFVGEAAMDRLGLPADDERRRLLRLANPLSAEEPFMTTTLLPGLLGQLARNAGRGATSAALFETATVTLPARAEGGGAVPIFGVDTRPTPEQVAELDAALPAQPEHLALVAAGERERAGWWGAGRAVTWADALDAVRAVADALHVPLVVQPAAVAPWHPGRCAAVHVAGADGQAGELLGHAGELHPRVCVAHGVPARSVAAEVDLGRLMAHAPERVLAPSFSDFPLAKEDVALVVESSVPTAAVEAALREGAGDLLESVRLFDVYTGVQVGEGRTSLAFALRFRAPDRTLTDEETAAARDAAVALATERVGAVQR</sequence>
<evidence type="ECO:0000313" key="20">
    <source>
        <dbReference type="EMBL" id="GAA4699615.1"/>
    </source>
</evidence>
<comment type="subunit">
    <text evidence="3 15">Tetramer of two alpha and two beta subunits.</text>
</comment>
<dbReference type="Gene3D" id="2.40.50.140">
    <property type="entry name" value="Nucleic acid-binding proteins"/>
    <property type="match status" value="1"/>
</dbReference>
<keyword evidence="5 16" id="KW-0820">tRNA-binding</keyword>
<dbReference type="InterPro" id="IPR045060">
    <property type="entry name" value="Phe-tRNA-ligase_IIc_bsu"/>
</dbReference>
<dbReference type="InterPro" id="IPR005146">
    <property type="entry name" value="B3/B4_tRNA-bd"/>
</dbReference>
<evidence type="ECO:0000313" key="21">
    <source>
        <dbReference type="Proteomes" id="UP001500621"/>
    </source>
</evidence>
<dbReference type="Gene3D" id="3.50.40.10">
    <property type="entry name" value="Phenylalanyl-trna Synthetase, Chain B, domain 3"/>
    <property type="match status" value="1"/>
</dbReference>
<dbReference type="InterPro" id="IPR045864">
    <property type="entry name" value="aa-tRNA-synth_II/BPL/LPL"/>
</dbReference>
<comment type="subcellular location">
    <subcellularLocation>
        <location evidence="1 15">Cytoplasm</location>
    </subcellularLocation>
</comment>
<feature type="domain" description="TRNA-binding" evidence="17">
    <location>
        <begin position="42"/>
        <end position="158"/>
    </location>
</feature>
<gene>
    <name evidence="15 20" type="primary">pheT</name>
    <name evidence="20" type="ORF">GCM10023226_43060</name>
</gene>
<evidence type="ECO:0000256" key="2">
    <source>
        <dbReference type="ARBA" id="ARBA00008653"/>
    </source>
</evidence>
<evidence type="ECO:0000259" key="19">
    <source>
        <dbReference type="PROSITE" id="PS51483"/>
    </source>
</evidence>
<feature type="domain" description="B5" evidence="19">
    <location>
        <begin position="409"/>
        <end position="484"/>
    </location>
</feature>
<dbReference type="Gene3D" id="3.30.930.10">
    <property type="entry name" value="Bira Bifunctional Protein, Domain 2"/>
    <property type="match status" value="1"/>
</dbReference>
<keyword evidence="4 15" id="KW-0963">Cytoplasm</keyword>
<evidence type="ECO:0000256" key="5">
    <source>
        <dbReference type="ARBA" id="ARBA00022555"/>
    </source>
</evidence>
<dbReference type="SUPFAM" id="SSF50249">
    <property type="entry name" value="Nucleic acid-binding proteins"/>
    <property type="match status" value="1"/>
</dbReference>
<evidence type="ECO:0000256" key="7">
    <source>
        <dbReference type="ARBA" id="ARBA00022723"/>
    </source>
</evidence>
<dbReference type="CDD" id="cd00769">
    <property type="entry name" value="PheRS_beta_core"/>
    <property type="match status" value="1"/>
</dbReference>
<dbReference type="RefSeq" id="WP_345272505.1">
    <property type="nucleotide sequence ID" value="NZ_BAABIM010000005.1"/>
</dbReference>
<dbReference type="GO" id="GO:0016874">
    <property type="term" value="F:ligase activity"/>
    <property type="evidence" value="ECO:0007669"/>
    <property type="project" value="UniProtKB-KW"/>
</dbReference>
<reference evidence="21" key="1">
    <citation type="journal article" date="2019" name="Int. J. Syst. Evol. Microbiol.">
        <title>The Global Catalogue of Microorganisms (GCM) 10K type strain sequencing project: providing services to taxonomists for standard genome sequencing and annotation.</title>
        <authorList>
            <consortium name="The Broad Institute Genomics Platform"/>
            <consortium name="The Broad Institute Genome Sequencing Center for Infectious Disease"/>
            <person name="Wu L."/>
            <person name="Ma J."/>
        </authorList>
    </citation>
    <scope>NUCLEOTIDE SEQUENCE [LARGE SCALE GENOMIC DNA]</scope>
    <source>
        <strain evidence="21">JCM 18127</strain>
    </source>
</reference>
<evidence type="ECO:0000256" key="9">
    <source>
        <dbReference type="ARBA" id="ARBA00022840"/>
    </source>
</evidence>
<feature type="domain" description="FDX-ACB" evidence="18">
    <location>
        <begin position="742"/>
        <end position="835"/>
    </location>
</feature>
<evidence type="ECO:0000256" key="1">
    <source>
        <dbReference type="ARBA" id="ARBA00004496"/>
    </source>
</evidence>
<dbReference type="SUPFAM" id="SSF46955">
    <property type="entry name" value="Putative DNA-binding domain"/>
    <property type="match status" value="1"/>
</dbReference>
<dbReference type="Proteomes" id="UP001500621">
    <property type="component" value="Unassembled WGS sequence"/>
</dbReference>
<dbReference type="InterPro" id="IPR005147">
    <property type="entry name" value="tRNA_synthase_B5-dom"/>
</dbReference>